<protein>
    <submittedName>
        <fullName evidence="1">Unnamed protein product</fullName>
    </submittedName>
</protein>
<gene>
    <name evidence="1" type="ORF">Pfra01_000947600</name>
</gene>
<dbReference type="AlphaFoldDB" id="A0A9W6XBP4"/>
<comment type="caution">
    <text evidence="1">The sequence shown here is derived from an EMBL/GenBank/DDBJ whole genome shotgun (WGS) entry which is preliminary data.</text>
</comment>
<dbReference type="EMBL" id="BSXT01000878">
    <property type="protein sequence ID" value="GMF35621.1"/>
    <property type="molecule type" value="Genomic_DNA"/>
</dbReference>
<accession>A0A9W6XBP4</accession>
<evidence type="ECO:0000313" key="2">
    <source>
        <dbReference type="Proteomes" id="UP001165121"/>
    </source>
</evidence>
<reference evidence="1" key="1">
    <citation type="submission" date="2023-04" db="EMBL/GenBank/DDBJ databases">
        <title>Phytophthora fragariaefolia NBRC 109709.</title>
        <authorList>
            <person name="Ichikawa N."/>
            <person name="Sato H."/>
            <person name="Tonouchi N."/>
        </authorList>
    </citation>
    <scope>NUCLEOTIDE SEQUENCE</scope>
    <source>
        <strain evidence="1">NBRC 109709</strain>
    </source>
</reference>
<keyword evidence="2" id="KW-1185">Reference proteome</keyword>
<sequence length="99" mass="10837">MLLCLQGEAQPILWAPGRPITFCYHWDTDWSDLARVPATWAPTGATTAVSWSDSGDSCGDLGSGDLSFGCSKRAHHFLGRGRLLRVPRLTLVSRKPDQP</sequence>
<proteinExistence type="predicted"/>
<organism evidence="1 2">
    <name type="scientific">Phytophthora fragariaefolia</name>
    <dbReference type="NCBI Taxonomy" id="1490495"/>
    <lineage>
        <taxon>Eukaryota</taxon>
        <taxon>Sar</taxon>
        <taxon>Stramenopiles</taxon>
        <taxon>Oomycota</taxon>
        <taxon>Peronosporomycetes</taxon>
        <taxon>Peronosporales</taxon>
        <taxon>Peronosporaceae</taxon>
        <taxon>Phytophthora</taxon>
    </lineage>
</organism>
<name>A0A9W6XBP4_9STRA</name>
<dbReference type="Proteomes" id="UP001165121">
    <property type="component" value="Unassembled WGS sequence"/>
</dbReference>
<evidence type="ECO:0000313" key="1">
    <source>
        <dbReference type="EMBL" id="GMF35621.1"/>
    </source>
</evidence>